<dbReference type="STRING" id="4555.A0A368RBX4"/>
<keyword evidence="3 6" id="KW-0812">Transmembrane</keyword>
<dbReference type="EMBL" id="CM003532">
    <property type="protein sequence ID" value="RCV27679.1"/>
    <property type="molecule type" value="Genomic_DNA"/>
</dbReference>
<accession>A0A368RBX4</accession>
<evidence type="ECO:0000256" key="2">
    <source>
        <dbReference type="ARBA" id="ARBA00009142"/>
    </source>
</evidence>
<feature type="transmembrane region" description="Helical" evidence="6">
    <location>
        <begin position="292"/>
        <end position="309"/>
    </location>
</feature>
<keyword evidence="4 6" id="KW-1133">Transmembrane helix</keyword>
<gene>
    <name evidence="7" type="ORF">SETIT_5G343800v2</name>
</gene>
<feature type="transmembrane region" description="Helical" evidence="6">
    <location>
        <begin position="202"/>
        <end position="221"/>
    </location>
</feature>
<dbReference type="GO" id="GO:0016020">
    <property type="term" value="C:membrane"/>
    <property type="evidence" value="ECO:0007669"/>
    <property type="project" value="UniProtKB-SubCell"/>
</dbReference>
<evidence type="ECO:0000256" key="1">
    <source>
        <dbReference type="ARBA" id="ARBA00004141"/>
    </source>
</evidence>
<evidence type="ECO:0000313" key="7">
    <source>
        <dbReference type="EMBL" id="RCV27679.1"/>
    </source>
</evidence>
<feature type="transmembrane region" description="Helical" evidence="6">
    <location>
        <begin position="164"/>
        <end position="182"/>
    </location>
</feature>
<dbReference type="InterPro" id="IPR002781">
    <property type="entry name" value="TM_pro_TauE-like"/>
</dbReference>
<protein>
    <recommendedName>
        <fullName evidence="8">Sulfite exporter TauE/SafE family protein</fullName>
    </recommendedName>
</protein>
<reference evidence="7" key="1">
    <citation type="journal article" date="2012" name="Nat. Biotechnol.">
        <title>Reference genome sequence of the model plant Setaria.</title>
        <authorList>
            <person name="Bennetzen J.L."/>
            <person name="Schmutz J."/>
            <person name="Wang H."/>
            <person name="Percifield R."/>
            <person name="Hawkins J."/>
            <person name="Pontaroli A.C."/>
            <person name="Estep M."/>
            <person name="Feng L."/>
            <person name="Vaughn J.N."/>
            <person name="Grimwood J."/>
            <person name="Jenkins J."/>
            <person name="Barry K."/>
            <person name="Lindquist E."/>
            <person name="Hellsten U."/>
            <person name="Deshpande S."/>
            <person name="Wang X."/>
            <person name="Wu X."/>
            <person name="Mitros T."/>
            <person name="Triplett J."/>
            <person name="Yang X."/>
            <person name="Ye C.Y."/>
            <person name="Mauro-Herrera M."/>
            <person name="Wang L."/>
            <person name="Li P."/>
            <person name="Sharma M."/>
            <person name="Sharma R."/>
            <person name="Ronald P.C."/>
            <person name="Panaud O."/>
            <person name="Kellogg E.A."/>
            <person name="Brutnell T.P."/>
            <person name="Doust A.N."/>
            <person name="Tuskan G.A."/>
            <person name="Rokhsar D."/>
            <person name="Devos K.M."/>
        </authorList>
    </citation>
    <scope>NUCLEOTIDE SEQUENCE [LARGE SCALE GENOMIC DNA]</scope>
    <source>
        <strain evidence="7">Yugu1</strain>
    </source>
</reference>
<comment type="subcellular location">
    <subcellularLocation>
        <location evidence="1">Membrane</location>
        <topology evidence="1">Multi-pass membrane protein</topology>
    </subcellularLocation>
</comment>
<evidence type="ECO:0000256" key="3">
    <source>
        <dbReference type="ARBA" id="ARBA00022692"/>
    </source>
</evidence>
<keyword evidence="5 6" id="KW-0472">Membrane</keyword>
<reference evidence="7" key="2">
    <citation type="submission" date="2015-07" db="EMBL/GenBank/DDBJ databases">
        <authorList>
            <person name="Noorani M."/>
        </authorList>
    </citation>
    <scope>NUCLEOTIDE SEQUENCE</scope>
    <source>
        <strain evidence="7">Yugu1</strain>
    </source>
</reference>
<feature type="transmembrane region" description="Helical" evidence="6">
    <location>
        <begin position="476"/>
        <end position="498"/>
    </location>
</feature>
<feature type="transmembrane region" description="Helical" evidence="6">
    <location>
        <begin position="125"/>
        <end position="152"/>
    </location>
</feature>
<evidence type="ECO:0000256" key="4">
    <source>
        <dbReference type="ARBA" id="ARBA00022989"/>
    </source>
</evidence>
<dbReference type="PANTHER" id="PTHR14255">
    <property type="entry name" value="CEREBLON"/>
    <property type="match status" value="1"/>
</dbReference>
<comment type="similarity">
    <text evidence="2">Belongs to the 4-toluene sulfonate uptake permease (TSUP) (TC 2.A.102) family.</text>
</comment>
<dbReference type="AlphaFoldDB" id="A0A368RBX4"/>
<feature type="transmembrane region" description="Helical" evidence="6">
    <location>
        <begin position="325"/>
        <end position="347"/>
    </location>
</feature>
<evidence type="ECO:0000256" key="6">
    <source>
        <dbReference type="SAM" id="Phobius"/>
    </source>
</evidence>
<evidence type="ECO:0000256" key="5">
    <source>
        <dbReference type="ARBA" id="ARBA00023136"/>
    </source>
</evidence>
<sequence>MPIRISLAKHVPFCTCNLQSLFLNPVFCQTQGPSHIKSSVTNICPCTLNSQRSRQRPEMTRTTELAPLLAAAIAVSFLSAAAASNTTTSSHPGRLQGLLAEVSRWRERHLAEPSSPSGGVRPNTVAAWVLSFFAASVSSAGGVGGGSLFLPILNLVAGLSLKRATAYSSFMVTGGAASNVLYNLACAGGGGRRLIDYDVALLFQPCLLLGVSIGVVCNVMFPEWLITVLFSLFLAFCTVKTCRAGLKIWRSETRAGDARCAAHLSITEPLLLASDGQDGGRGNVAGFPWKDVALLVVVWLCFFALHVLIGDKHGKGVIRIKPCGVTYWLITSSQLPAAVAFTGYIIYAKRKKRVVCSQEDGKAELVGATATMETLPSLTLPLAALVTGALSGLFGIGGGLLLNPVLLQIGINPQTAAATSSFMVLFCASMSMVQFILLGMEGIGQASVYAGICFVASVVGLVVIERAIRKSGRVSLIVFLVTAIMALSTVIVTCFGAQDVLMQYTSGAYMGFKLPC</sequence>
<proteinExistence type="inferred from homology"/>
<dbReference type="OrthoDB" id="434519at2759"/>
<evidence type="ECO:0008006" key="8">
    <source>
        <dbReference type="Google" id="ProtNLM"/>
    </source>
</evidence>
<feature type="transmembrane region" description="Helical" evidence="6">
    <location>
        <begin position="228"/>
        <end position="246"/>
    </location>
</feature>
<feature type="transmembrane region" description="Helical" evidence="6">
    <location>
        <begin position="422"/>
        <end position="440"/>
    </location>
</feature>
<dbReference type="Pfam" id="PF01925">
    <property type="entry name" value="TauE"/>
    <property type="match status" value="2"/>
</dbReference>
<organism evidence="7">
    <name type="scientific">Setaria italica</name>
    <name type="common">Foxtail millet</name>
    <name type="synonym">Panicum italicum</name>
    <dbReference type="NCBI Taxonomy" id="4555"/>
    <lineage>
        <taxon>Eukaryota</taxon>
        <taxon>Viridiplantae</taxon>
        <taxon>Streptophyta</taxon>
        <taxon>Embryophyta</taxon>
        <taxon>Tracheophyta</taxon>
        <taxon>Spermatophyta</taxon>
        <taxon>Magnoliopsida</taxon>
        <taxon>Liliopsida</taxon>
        <taxon>Poales</taxon>
        <taxon>Poaceae</taxon>
        <taxon>PACMAD clade</taxon>
        <taxon>Panicoideae</taxon>
        <taxon>Panicodae</taxon>
        <taxon>Paniceae</taxon>
        <taxon>Cenchrinae</taxon>
        <taxon>Setaria</taxon>
    </lineage>
</organism>
<feature type="transmembrane region" description="Helical" evidence="6">
    <location>
        <begin position="446"/>
        <end position="464"/>
    </location>
</feature>
<feature type="transmembrane region" description="Helical" evidence="6">
    <location>
        <begin position="382"/>
        <end position="402"/>
    </location>
</feature>
<dbReference type="PANTHER" id="PTHR14255:SF3">
    <property type="entry name" value="SULFITE EXPORTER TAUE_SAFE FAMILY PROTEIN 5-RELATED"/>
    <property type="match status" value="1"/>
</dbReference>
<name>A0A368RBX4_SETIT</name>